<dbReference type="SUPFAM" id="SSF52172">
    <property type="entry name" value="CheY-like"/>
    <property type="match status" value="1"/>
</dbReference>
<sequence>MADDDLARRQETVAALQASNIEAYPPPPDDKTPEKPVMDLIRELRPRIVVCRPSAAGVSMFYPLRSLKEPPMVIVLSSSASAKDEVHYIDRLIIASIRAPVRMAALCQFIRTALTINARLDDPEDQSTAEIVIHPAVGRFTDPILRMARPRTEPAA</sequence>
<reference evidence="1 2" key="1">
    <citation type="submission" date="2019-06" db="EMBL/GenBank/DDBJ databases">
        <title>New taxonomy in bacterial strain CC-CFT640, isolated from vineyard.</title>
        <authorList>
            <person name="Lin S.-Y."/>
            <person name="Tsai C.-F."/>
            <person name="Young C.-C."/>
        </authorList>
    </citation>
    <scope>NUCLEOTIDE SEQUENCE [LARGE SCALE GENOMIC DNA]</scope>
    <source>
        <strain evidence="1 2">CC-CFT640</strain>
    </source>
</reference>
<keyword evidence="2" id="KW-1185">Reference proteome</keyword>
<dbReference type="EMBL" id="VDUZ01000019">
    <property type="protein sequence ID" value="TXL74257.1"/>
    <property type="molecule type" value="Genomic_DNA"/>
</dbReference>
<evidence type="ECO:0000313" key="2">
    <source>
        <dbReference type="Proteomes" id="UP000321638"/>
    </source>
</evidence>
<proteinExistence type="predicted"/>
<organism evidence="1 2">
    <name type="scientific">Vineibacter terrae</name>
    <dbReference type="NCBI Taxonomy" id="2586908"/>
    <lineage>
        <taxon>Bacteria</taxon>
        <taxon>Pseudomonadati</taxon>
        <taxon>Pseudomonadota</taxon>
        <taxon>Alphaproteobacteria</taxon>
        <taxon>Hyphomicrobiales</taxon>
        <taxon>Vineibacter</taxon>
    </lineage>
</organism>
<name>A0A5C8PK52_9HYPH</name>
<dbReference type="AlphaFoldDB" id="A0A5C8PK52"/>
<accession>A0A5C8PK52</accession>
<protein>
    <submittedName>
        <fullName evidence="1">Uncharacterized protein</fullName>
    </submittedName>
</protein>
<dbReference type="OrthoDB" id="7375931at2"/>
<dbReference type="Proteomes" id="UP000321638">
    <property type="component" value="Unassembled WGS sequence"/>
</dbReference>
<evidence type="ECO:0000313" key="1">
    <source>
        <dbReference type="EMBL" id="TXL74257.1"/>
    </source>
</evidence>
<gene>
    <name evidence="1" type="ORF">FHP25_17355</name>
</gene>
<comment type="caution">
    <text evidence="1">The sequence shown here is derived from an EMBL/GenBank/DDBJ whole genome shotgun (WGS) entry which is preliminary data.</text>
</comment>
<dbReference type="RefSeq" id="WP_147848220.1">
    <property type="nucleotide sequence ID" value="NZ_VDUZ01000019.1"/>
</dbReference>
<dbReference type="InterPro" id="IPR011006">
    <property type="entry name" value="CheY-like_superfamily"/>
</dbReference>